<keyword evidence="2" id="KW-1185">Reference proteome</keyword>
<proteinExistence type="predicted"/>
<sequence length="76" mass="8870">MEDSIQPPCELSRDRLRLTGCLTEESWLAGYSIIEDTPCPVVLPSRRQWTLDRVVMEDPLFSSERRGFHLQVKHIE</sequence>
<reference evidence="1 2" key="1">
    <citation type="submission" date="2012-08" db="EMBL/GenBank/DDBJ databases">
        <title>Whole genome shotgun sequence of Austwickia chelonae NBRC 105200.</title>
        <authorList>
            <person name="Yoshida I."/>
            <person name="Hosoyama A."/>
            <person name="Tsuchikane K."/>
            <person name="Katsumata H."/>
            <person name="Ando Y."/>
            <person name="Ohji S."/>
            <person name="Hamada M."/>
            <person name="Tamura T."/>
            <person name="Yamazoe A."/>
            <person name="Yamazaki S."/>
            <person name="Fujita N."/>
        </authorList>
    </citation>
    <scope>NUCLEOTIDE SEQUENCE [LARGE SCALE GENOMIC DNA]</scope>
    <source>
        <strain evidence="1 2">NBRC 105200</strain>
    </source>
</reference>
<dbReference type="AlphaFoldDB" id="K6VNA5"/>
<accession>K6VNA5</accession>
<protein>
    <submittedName>
        <fullName evidence="1">Uncharacterized protein</fullName>
    </submittedName>
</protein>
<evidence type="ECO:0000313" key="2">
    <source>
        <dbReference type="Proteomes" id="UP000008495"/>
    </source>
</evidence>
<evidence type="ECO:0000313" key="1">
    <source>
        <dbReference type="EMBL" id="GAB78204.1"/>
    </source>
</evidence>
<dbReference type="Proteomes" id="UP000008495">
    <property type="component" value="Unassembled WGS sequence"/>
</dbReference>
<gene>
    <name evidence="1" type="ORF">AUCHE_08_04490</name>
</gene>
<dbReference type="EMBL" id="BAGZ01000008">
    <property type="protein sequence ID" value="GAB78204.1"/>
    <property type="molecule type" value="Genomic_DNA"/>
</dbReference>
<organism evidence="1 2">
    <name type="scientific">Austwickia chelonae NBRC 105200</name>
    <dbReference type="NCBI Taxonomy" id="1184607"/>
    <lineage>
        <taxon>Bacteria</taxon>
        <taxon>Bacillati</taxon>
        <taxon>Actinomycetota</taxon>
        <taxon>Actinomycetes</taxon>
        <taxon>Micrococcales</taxon>
        <taxon>Dermatophilaceae</taxon>
        <taxon>Austwickia</taxon>
    </lineage>
</organism>
<comment type="caution">
    <text evidence="1">The sequence shown here is derived from an EMBL/GenBank/DDBJ whole genome shotgun (WGS) entry which is preliminary data.</text>
</comment>
<dbReference type="RefSeq" id="WP_006502959.1">
    <property type="nucleotide sequence ID" value="NZ_BAGZ01000008.1"/>
</dbReference>
<name>K6VNA5_9MICO</name>